<dbReference type="Proteomes" id="UP001499959">
    <property type="component" value="Unassembled WGS sequence"/>
</dbReference>
<dbReference type="RefSeq" id="WP_345303730.1">
    <property type="nucleotide sequence ID" value="NZ_BAABJE010000014.1"/>
</dbReference>
<gene>
    <name evidence="2" type="ORF">GCM10023307_25600</name>
</gene>
<evidence type="ECO:0000313" key="2">
    <source>
        <dbReference type="EMBL" id="GAA4798382.1"/>
    </source>
</evidence>
<comment type="caution">
    <text evidence="2">The sequence shown here is derived from an EMBL/GenBank/DDBJ whole genome shotgun (WGS) entry which is preliminary data.</text>
</comment>
<keyword evidence="1" id="KW-0732">Signal</keyword>
<protein>
    <recommendedName>
        <fullName evidence="4">DUF2059 domain-containing protein</fullName>
    </recommendedName>
</protein>
<feature type="signal peptide" evidence="1">
    <location>
        <begin position="1"/>
        <end position="27"/>
    </location>
</feature>
<evidence type="ECO:0008006" key="4">
    <source>
        <dbReference type="Google" id="ProtNLM"/>
    </source>
</evidence>
<sequence>MSLSLLVRLAFGSAIAFALSAPVSANAADVASGESVAVEAPAPAAPPTDADVDRFVGWMGLGDAIPAILRTELAKVPEMRALSAQQQECMIDVLRPPMRSMLRSSFRELLGEREIFLAWAEFVETDAGRKLFAFVRAGVEAKIQDQVAPDPAAFFADIGEQEQMQMAQFMMTPAAAVMNKPFPDMQPPAEMFEQFEQEARTRCGIDLPKG</sequence>
<feature type="chain" id="PRO_5046062461" description="DUF2059 domain-containing protein" evidence="1">
    <location>
        <begin position="28"/>
        <end position="210"/>
    </location>
</feature>
<accession>A0ABP9BRW3</accession>
<organism evidence="2 3">
    <name type="scientific">Lysobacter hankyongensis</name>
    <dbReference type="NCBI Taxonomy" id="1176535"/>
    <lineage>
        <taxon>Bacteria</taxon>
        <taxon>Pseudomonadati</taxon>
        <taxon>Pseudomonadota</taxon>
        <taxon>Gammaproteobacteria</taxon>
        <taxon>Lysobacterales</taxon>
        <taxon>Lysobacteraceae</taxon>
        <taxon>Lysobacter</taxon>
    </lineage>
</organism>
<name>A0ABP9BRW3_9GAMM</name>
<proteinExistence type="predicted"/>
<reference evidence="3" key="1">
    <citation type="journal article" date="2019" name="Int. J. Syst. Evol. Microbiol.">
        <title>The Global Catalogue of Microorganisms (GCM) 10K type strain sequencing project: providing services to taxonomists for standard genome sequencing and annotation.</title>
        <authorList>
            <consortium name="The Broad Institute Genomics Platform"/>
            <consortium name="The Broad Institute Genome Sequencing Center for Infectious Disease"/>
            <person name="Wu L."/>
            <person name="Ma J."/>
        </authorList>
    </citation>
    <scope>NUCLEOTIDE SEQUENCE [LARGE SCALE GENOMIC DNA]</scope>
    <source>
        <strain evidence="3">JCM 18204</strain>
    </source>
</reference>
<dbReference type="EMBL" id="BAABJE010000014">
    <property type="protein sequence ID" value="GAA4798382.1"/>
    <property type="molecule type" value="Genomic_DNA"/>
</dbReference>
<evidence type="ECO:0000313" key="3">
    <source>
        <dbReference type="Proteomes" id="UP001499959"/>
    </source>
</evidence>
<evidence type="ECO:0000256" key="1">
    <source>
        <dbReference type="SAM" id="SignalP"/>
    </source>
</evidence>
<keyword evidence="3" id="KW-1185">Reference proteome</keyword>